<accession>A0A1Y1IP09</accession>
<proteinExistence type="predicted"/>
<evidence type="ECO:0000313" key="1">
    <source>
        <dbReference type="EMBL" id="GAQ92610.1"/>
    </source>
</evidence>
<sequence>MERIRVVYTPRYSNGSNGSVYCREGETYSDVVKPDDVMLTPDYTTTVAGASGDRANNLIRTWANSGFYNRLCEFAAAAHKAFTEGFGVEIGRKALFRLDVVAFFPKKHRDGDFFCVLDTAKPLLLLNEVDCVGCASLYVDFFDPGRDDLACGTSRMQHRVDPDVSFQKRKPYSEACIWRGGSPGGGRLSKK</sequence>
<organism evidence="1 2">
    <name type="scientific">Klebsormidium nitens</name>
    <name type="common">Green alga</name>
    <name type="synonym">Ulothrix nitens</name>
    <dbReference type="NCBI Taxonomy" id="105231"/>
    <lineage>
        <taxon>Eukaryota</taxon>
        <taxon>Viridiplantae</taxon>
        <taxon>Streptophyta</taxon>
        <taxon>Klebsormidiophyceae</taxon>
        <taxon>Klebsormidiales</taxon>
        <taxon>Klebsormidiaceae</taxon>
        <taxon>Klebsormidium</taxon>
    </lineage>
</organism>
<dbReference type="AlphaFoldDB" id="A0A1Y1IP09"/>
<protein>
    <submittedName>
        <fullName evidence="1">Uncharacterized protein</fullName>
    </submittedName>
</protein>
<keyword evidence="2" id="KW-1185">Reference proteome</keyword>
<dbReference type="EMBL" id="DF238019">
    <property type="protein sequence ID" value="GAQ92610.1"/>
    <property type="molecule type" value="Genomic_DNA"/>
</dbReference>
<gene>
    <name evidence="1" type="ORF">KFL_010700020</name>
</gene>
<dbReference type="Proteomes" id="UP000054558">
    <property type="component" value="Unassembled WGS sequence"/>
</dbReference>
<evidence type="ECO:0000313" key="2">
    <source>
        <dbReference type="Proteomes" id="UP000054558"/>
    </source>
</evidence>
<name>A0A1Y1IP09_KLENI</name>
<reference evidence="1 2" key="1">
    <citation type="journal article" date="2014" name="Nat. Commun.">
        <title>Klebsormidium flaccidum genome reveals primary factors for plant terrestrial adaptation.</title>
        <authorList>
            <person name="Hori K."/>
            <person name="Maruyama F."/>
            <person name="Fujisawa T."/>
            <person name="Togashi T."/>
            <person name="Yamamoto N."/>
            <person name="Seo M."/>
            <person name="Sato S."/>
            <person name="Yamada T."/>
            <person name="Mori H."/>
            <person name="Tajima N."/>
            <person name="Moriyama T."/>
            <person name="Ikeuchi M."/>
            <person name="Watanabe M."/>
            <person name="Wada H."/>
            <person name="Kobayashi K."/>
            <person name="Saito M."/>
            <person name="Masuda T."/>
            <person name="Sasaki-Sekimoto Y."/>
            <person name="Mashiguchi K."/>
            <person name="Awai K."/>
            <person name="Shimojima M."/>
            <person name="Masuda S."/>
            <person name="Iwai M."/>
            <person name="Nobusawa T."/>
            <person name="Narise T."/>
            <person name="Kondo S."/>
            <person name="Saito H."/>
            <person name="Sato R."/>
            <person name="Murakawa M."/>
            <person name="Ihara Y."/>
            <person name="Oshima-Yamada Y."/>
            <person name="Ohtaka K."/>
            <person name="Satoh M."/>
            <person name="Sonobe K."/>
            <person name="Ishii M."/>
            <person name="Ohtani R."/>
            <person name="Kanamori-Sato M."/>
            <person name="Honoki R."/>
            <person name="Miyazaki D."/>
            <person name="Mochizuki H."/>
            <person name="Umetsu J."/>
            <person name="Higashi K."/>
            <person name="Shibata D."/>
            <person name="Kamiya Y."/>
            <person name="Sato N."/>
            <person name="Nakamura Y."/>
            <person name="Tabata S."/>
            <person name="Ida S."/>
            <person name="Kurokawa K."/>
            <person name="Ohta H."/>
        </authorList>
    </citation>
    <scope>NUCLEOTIDE SEQUENCE [LARGE SCALE GENOMIC DNA]</scope>
    <source>
        <strain evidence="1 2">NIES-2285</strain>
    </source>
</reference>